<dbReference type="Pfam" id="PF00642">
    <property type="entry name" value="zf-CCCH"/>
    <property type="match status" value="1"/>
</dbReference>
<name>A0A8T2SXV0_CERRI</name>
<feature type="zinc finger region" description="C3H1-type" evidence="6">
    <location>
        <begin position="1"/>
        <end position="28"/>
    </location>
</feature>
<dbReference type="EMBL" id="CM035422">
    <property type="protein sequence ID" value="KAH7373949.1"/>
    <property type="molecule type" value="Genomic_DNA"/>
</dbReference>
<accession>A0A8T2SXV0</accession>
<organism evidence="9 10">
    <name type="scientific">Ceratopteris richardii</name>
    <name type="common">Triangle waterfern</name>
    <dbReference type="NCBI Taxonomy" id="49495"/>
    <lineage>
        <taxon>Eukaryota</taxon>
        <taxon>Viridiplantae</taxon>
        <taxon>Streptophyta</taxon>
        <taxon>Embryophyta</taxon>
        <taxon>Tracheophyta</taxon>
        <taxon>Polypodiopsida</taxon>
        <taxon>Polypodiidae</taxon>
        <taxon>Polypodiales</taxon>
        <taxon>Pteridineae</taxon>
        <taxon>Pteridaceae</taxon>
        <taxon>Parkerioideae</taxon>
        <taxon>Ceratopteris</taxon>
    </lineage>
</organism>
<evidence type="ECO:0000256" key="7">
    <source>
        <dbReference type="SAM" id="MobiDB-lite"/>
    </source>
</evidence>
<evidence type="ECO:0000256" key="3">
    <source>
        <dbReference type="ARBA" id="ARBA00022771"/>
    </source>
</evidence>
<dbReference type="SUPFAM" id="SSF90229">
    <property type="entry name" value="CCCH zinc finger"/>
    <property type="match status" value="1"/>
</dbReference>
<proteinExistence type="predicted"/>
<evidence type="ECO:0000256" key="4">
    <source>
        <dbReference type="ARBA" id="ARBA00022833"/>
    </source>
</evidence>
<evidence type="ECO:0000256" key="5">
    <source>
        <dbReference type="ARBA" id="ARBA00023242"/>
    </source>
</evidence>
<dbReference type="PROSITE" id="PS50103">
    <property type="entry name" value="ZF_C3H1"/>
    <property type="match status" value="1"/>
</dbReference>
<dbReference type="InterPro" id="IPR000571">
    <property type="entry name" value="Znf_CCCH"/>
</dbReference>
<comment type="subcellular location">
    <subcellularLocation>
        <location evidence="1">Nucleus</location>
    </subcellularLocation>
</comment>
<reference evidence="9" key="1">
    <citation type="submission" date="2021-08" db="EMBL/GenBank/DDBJ databases">
        <title>WGS assembly of Ceratopteris richardii.</title>
        <authorList>
            <person name="Marchant D.B."/>
            <person name="Chen G."/>
            <person name="Jenkins J."/>
            <person name="Shu S."/>
            <person name="Leebens-Mack J."/>
            <person name="Grimwood J."/>
            <person name="Schmutz J."/>
            <person name="Soltis P."/>
            <person name="Soltis D."/>
            <person name="Chen Z.-H."/>
        </authorList>
    </citation>
    <scope>NUCLEOTIDE SEQUENCE</scope>
    <source>
        <strain evidence="9">Whitten #5841</strain>
        <tissue evidence="9">Leaf</tissue>
    </source>
</reference>
<sequence>MSRTPVCRDFLRGSCRFGSKCKFLHTNSQQARQQSSNPFGFGGKSQGQTQPKGGNYFSSLASQTNQAQTTIKEHRCNNPKDCKLQIKEDLEHELPVFWRLTCYAHGKFLPNDLVGDVSFEELRAQAYAAGRQGVSFDSVVQNERNMFNAKKREFDYLLNNPYSGPATSGSSSPFTHNMVLSDASKLPFGSAIPAPSSAPFKSFPSFTQEPFQTRGLTGFSGAKQPGSFLFGLGSSSGAADSLMSSHSALPQSPVMPGFSFGVRSPEPLPNIQGPGVPNVFSSSSAPFSGFGQSSFNFNTVTQNSSESPSNLFVRSGPFQALNEAEMSDSSPLFNQLSGELKDLGSPMIHIVPELAHDMKNIPKETVPEEHENTTRKVDIWARAKWNIGEIPEEEPPFYAR</sequence>
<protein>
    <recommendedName>
        <fullName evidence="8">C3H1-type domain-containing protein</fullName>
    </recommendedName>
</protein>
<evidence type="ECO:0000313" key="10">
    <source>
        <dbReference type="Proteomes" id="UP000825935"/>
    </source>
</evidence>
<dbReference type="GO" id="GO:0008270">
    <property type="term" value="F:zinc ion binding"/>
    <property type="evidence" value="ECO:0007669"/>
    <property type="project" value="UniProtKB-KW"/>
</dbReference>
<gene>
    <name evidence="9" type="ORF">KP509_17G080700</name>
</gene>
<evidence type="ECO:0000256" key="2">
    <source>
        <dbReference type="ARBA" id="ARBA00022723"/>
    </source>
</evidence>
<evidence type="ECO:0000259" key="8">
    <source>
        <dbReference type="PROSITE" id="PS50103"/>
    </source>
</evidence>
<dbReference type="GO" id="GO:0005634">
    <property type="term" value="C:nucleus"/>
    <property type="evidence" value="ECO:0007669"/>
    <property type="project" value="UniProtKB-SubCell"/>
</dbReference>
<dbReference type="InterPro" id="IPR051767">
    <property type="entry name" value="Nucleoporin_NUP42"/>
</dbReference>
<comment type="caution">
    <text evidence="9">The sequence shown here is derived from an EMBL/GenBank/DDBJ whole genome shotgun (WGS) entry which is preliminary data.</text>
</comment>
<evidence type="ECO:0000256" key="6">
    <source>
        <dbReference type="PROSITE-ProRule" id="PRU00723"/>
    </source>
</evidence>
<dbReference type="PANTHER" id="PTHR46527">
    <property type="entry name" value="NUCLEOPORIN-LIKE PROTEIN 2"/>
    <property type="match status" value="1"/>
</dbReference>
<feature type="domain" description="C3H1-type" evidence="8">
    <location>
        <begin position="1"/>
        <end position="28"/>
    </location>
</feature>
<dbReference type="OMA" id="VATHMCT"/>
<evidence type="ECO:0000256" key="1">
    <source>
        <dbReference type="ARBA" id="ARBA00004123"/>
    </source>
</evidence>
<evidence type="ECO:0000313" key="9">
    <source>
        <dbReference type="EMBL" id="KAH7373949.1"/>
    </source>
</evidence>
<keyword evidence="5" id="KW-0539">Nucleus</keyword>
<dbReference type="AlphaFoldDB" id="A0A8T2SXV0"/>
<dbReference type="Gene3D" id="3.30.1370.210">
    <property type="match status" value="1"/>
</dbReference>
<keyword evidence="3 6" id="KW-0863">Zinc-finger</keyword>
<dbReference type="PANTHER" id="PTHR46527:SF1">
    <property type="entry name" value="NUCLEOPORIN NUP42"/>
    <property type="match status" value="1"/>
</dbReference>
<feature type="compositionally biased region" description="Polar residues" evidence="7">
    <location>
        <begin position="46"/>
        <end position="56"/>
    </location>
</feature>
<dbReference type="InterPro" id="IPR036855">
    <property type="entry name" value="Znf_CCCH_sf"/>
</dbReference>
<dbReference type="SMART" id="SM00356">
    <property type="entry name" value="ZnF_C3H1"/>
    <property type="match status" value="1"/>
</dbReference>
<feature type="region of interest" description="Disordered" evidence="7">
    <location>
        <begin position="33"/>
        <end position="56"/>
    </location>
</feature>
<dbReference type="OrthoDB" id="250836at2759"/>
<keyword evidence="10" id="KW-1185">Reference proteome</keyword>
<keyword evidence="4 6" id="KW-0862">Zinc</keyword>
<keyword evidence="2 6" id="KW-0479">Metal-binding</keyword>
<dbReference type="Proteomes" id="UP000825935">
    <property type="component" value="Chromosome 17"/>
</dbReference>